<keyword evidence="1" id="KW-0472">Membrane</keyword>
<dbReference type="EMBL" id="CH478041">
    <property type="protein sequence ID" value="EAT34236.1"/>
    <property type="molecule type" value="Genomic_DNA"/>
</dbReference>
<evidence type="ECO:0000313" key="2">
    <source>
        <dbReference type="EMBL" id="EAT34236.1"/>
    </source>
</evidence>
<dbReference type="HOGENOM" id="CLU_109069_0_0_1"/>
<keyword evidence="1" id="KW-1133">Transmembrane helix</keyword>
<evidence type="ECO:0000313" key="3">
    <source>
        <dbReference type="Proteomes" id="UP000682892"/>
    </source>
</evidence>
<protein>
    <submittedName>
        <fullName evidence="2">AAEL013495-PA</fullName>
    </submittedName>
</protein>
<dbReference type="PhylomeDB" id="Q16IZ7"/>
<reference evidence="2" key="3">
    <citation type="submission" date="2012-09" db="EMBL/GenBank/DDBJ databases">
        <authorList>
            <consortium name="VectorBase"/>
        </authorList>
    </citation>
    <scope>NUCLEOTIDE SEQUENCE</scope>
    <source>
        <strain evidence="2">Liverpool</strain>
    </source>
</reference>
<dbReference type="PaxDb" id="7159-AAEL013495-PA"/>
<feature type="transmembrane region" description="Helical" evidence="1">
    <location>
        <begin position="122"/>
        <end position="140"/>
    </location>
</feature>
<dbReference type="OMA" id="MEYYLSA"/>
<gene>
    <name evidence="2" type="ORF">AaeL_AAEL013495</name>
</gene>
<name>Q16IZ7_AEDAE</name>
<reference evidence="2" key="1">
    <citation type="submission" date="2005-10" db="EMBL/GenBank/DDBJ databases">
        <authorList>
            <person name="Loftus B.J."/>
            <person name="Nene V.M."/>
            <person name="Hannick L.I."/>
            <person name="Bidwell S."/>
            <person name="Haas B."/>
            <person name="Amedeo P."/>
            <person name="Orvis J."/>
            <person name="Wortman J.R."/>
            <person name="White O.R."/>
            <person name="Salzberg S."/>
            <person name="Shumway M."/>
            <person name="Koo H."/>
            <person name="Zhao Y."/>
            <person name="Holmes M."/>
            <person name="Miller J."/>
            <person name="Schatz M."/>
            <person name="Pop M."/>
            <person name="Pai G."/>
            <person name="Utterback T."/>
            <person name="Rogers Y.-H."/>
            <person name="Kravitz S."/>
            <person name="Fraser C.M."/>
        </authorList>
    </citation>
    <scope>NUCLEOTIDE SEQUENCE</scope>
    <source>
        <strain evidence="2">Liverpool</strain>
    </source>
</reference>
<sequence>MLTRFICFSLHKSANSVSLFNALKLRPLQLCVRPIATSFPPQQGPRTMKEERYRKKDNVPEEYRIIYRAPMEYYLSACNLATTFSFAAVAGITAYGYLHDYHTMSVPFEIDYGSLTVNENDLIIFLGFFFLANVMIRVMVNRYVLRIYRNEDDYIAIFEGRFPFTRRELRFKRGNVVPVPEGGIVPWQDARFKINDKNVLLLESHFRTPSELNNMLKQYMK</sequence>
<proteinExistence type="predicted"/>
<reference evidence="2" key="2">
    <citation type="journal article" date="2007" name="Science">
        <title>Genome sequence of Aedes aegypti, a major arbovirus vector.</title>
        <authorList>
            <person name="Nene V."/>
            <person name="Wortman J.R."/>
            <person name="Lawson D."/>
            <person name="Haas B."/>
            <person name="Kodira C."/>
            <person name="Tu Z.J."/>
            <person name="Loftus B."/>
            <person name="Xi Z."/>
            <person name="Megy K."/>
            <person name="Grabherr M."/>
            <person name="Ren Q."/>
            <person name="Zdobnov E.M."/>
            <person name="Lobo N.F."/>
            <person name="Campbell K.S."/>
            <person name="Brown S.E."/>
            <person name="Bonaldo M.F."/>
            <person name="Zhu J."/>
            <person name="Sinkins S.P."/>
            <person name="Hogenkamp D.G."/>
            <person name="Amedeo P."/>
            <person name="Arensburger P."/>
            <person name="Atkinson P.W."/>
            <person name="Bidwell S."/>
            <person name="Biedler J."/>
            <person name="Birney E."/>
            <person name="Bruggner R.V."/>
            <person name="Costas J."/>
            <person name="Coy M.R."/>
            <person name="Crabtree J."/>
            <person name="Crawford M."/>
            <person name="Debruyn B."/>
            <person name="Decaprio D."/>
            <person name="Eiglmeier K."/>
            <person name="Eisenstadt E."/>
            <person name="El-Dorry H."/>
            <person name="Gelbart W.M."/>
            <person name="Gomes S.L."/>
            <person name="Hammond M."/>
            <person name="Hannick L.I."/>
            <person name="Hogan J.R."/>
            <person name="Holmes M.H."/>
            <person name="Jaffe D."/>
            <person name="Johnston J.S."/>
            <person name="Kennedy R.C."/>
            <person name="Koo H."/>
            <person name="Kravitz S."/>
            <person name="Kriventseva E.V."/>
            <person name="Kulp D."/>
            <person name="Labutti K."/>
            <person name="Lee E."/>
            <person name="Li S."/>
            <person name="Lovin D.D."/>
            <person name="Mao C."/>
            <person name="Mauceli E."/>
            <person name="Menck C.F."/>
            <person name="Miller J.R."/>
            <person name="Montgomery P."/>
            <person name="Mori A."/>
            <person name="Nascimento A.L."/>
            <person name="Naveira H.F."/>
            <person name="Nusbaum C."/>
            <person name="O'leary S."/>
            <person name="Orvis J."/>
            <person name="Pertea M."/>
            <person name="Quesneville H."/>
            <person name="Reidenbach K.R."/>
            <person name="Rogers Y.H."/>
            <person name="Roth C.W."/>
            <person name="Schneider J.R."/>
            <person name="Schatz M."/>
            <person name="Shumway M."/>
            <person name="Stanke M."/>
            <person name="Stinson E.O."/>
            <person name="Tubio J.M."/>
            <person name="Vanzee J.P."/>
            <person name="Verjovski-Almeida S."/>
            <person name="Werner D."/>
            <person name="White O."/>
            <person name="Wyder S."/>
            <person name="Zeng Q."/>
            <person name="Zhao Q."/>
            <person name="Zhao Y."/>
            <person name="Hill C.A."/>
            <person name="Raikhel A.S."/>
            <person name="Soares M.B."/>
            <person name="Knudson D.L."/>
            <person name="Lee N.H."/>
            <person name="Galagan J."/>
            <person name="Salzberg S.L."/>
            <person name="Paulsen I.T."/>
            <person name="Dimopoulos G."/>
            <person name="Collins F.H."/>
            <person name="Birren B."/>
            <person name="Fraser-Liggett C.M."/>
            <person name="Severson D.W."/>
        </authorList>
    </citation>
    <scope>NUCLEOTIDE SEQUENCE [LARGE SCALE GENOMIC DNA]</scope>
    <source>
        <strain evidence="2">Liverpool</strain>
    </source>
</reference>
<dbReference type="Proteomes" id="UP000682892">
    <property type="component" value="Unassembled WGS sequence"/>
</dbReference>
<evidence type="ECO:0000256" key="1">
    <source>
        <dbReference type="SAM" id="Phobius"/>
    </source>
</evidence>
<dbReference type="STRING" id="7159.Q16IZ7"/>
<organism evidence="2 3">
    <name type="scientific">Aedes aegypti</name>
    <name type="common">Yellowfever mosquito</name>
    <name type="synonym">Culex aegypti</name>
    <dbReference type="NCBI Taxonomy" id="7159"/>
    <lineage>
        <taxon>Eukaryota</taxon>
        <taxon>Metazoa</taxon>
        <taxon>Ecdysozoa</taxon>
        <taxon>Arthropoda</taxon>
        <taxon>Hexapoda</taxon>
        <taxon>Insecta</taxon>
        <taxon>Pterygota</taxon>
        <taxon>Neoptera</taxon>
        <taxon>Endopterygota</taxon>
        <taxon>Diptera</taxon>
        <taxon>Nematocera</taxon>
        <taxon>Culicoidea</taxon>
        <taxon>Culicidae</taxon>
        <taxon>Culicinae</taxon>
        <taxon>Aedini</taxon>
        <taxon>Aedes</taxon>
        <taxon>Stegomyia</taxon>
    </lineage>
</organism>
<dbReference type="eggNOG" id="KOG0127">
    <property type="taxonomic scope" value="Eukaryota"/>
</dbReference>
<feature type="transmembrane region" description="Helical" evidence="1">
    <location>
        <begin position="73"/>
        <end position="98"/>
    </location>
</feature>
<keyword evidence="1" id="KW-0812">Transmembrane</keyword>
<dbReference type="AlphaFoldDB" id="Q16IZ7"/>
<accession>Q16IZ7</accession>